<accession>A0A0H3F979</accession>
<dbReference type="KEGG" id="rah:Rahaq_1866"/>
<dbReference type="EMBL" id="CP002505">
    <property type="protein sequence ID" value="ADW73484.1"/>
    <property type="molecule type" value="Genomic_DNA"/>
</dbReference>
<evidence type="ECO:0000313" key="2">
    <source>
        <dbReference type="Proteomes" id="UP000007257"/>
    </source>
</evidence>
<name>A0A0H3F979_RAHSY</name>
<reference evidence="2" key="1">
    <citation type="submission" date="2011-01" db="EMBL/GenBank/DDBJ databases">
        <title>Complete sequence of chromosome of Rahnella sp. Y9602.</title>
        <authorList>
            <consortium name="US DOE Joint Genome Institute"/>
            <person name="Lucas S."/>
            <person name="Copeland A."/>
            <person name="Lapidus A."/>
            <person name="Cheng J.-F."/>
            <person name="Goodwin L."/>
            <person name="Pitluck S."/>
            <person name="Lu M."/>
            <person name="Detter J.C."/>
            <person name="Han C."/>
            <person name="Tapia R."/>
            <person name="Land M."/>
            <person name="Hauser L."/>
            <person name="Kyrpides N."/>
            <person name="Ivanova N."/>
            <person name="Ovchinnikova G."/>
            <person name="Pagani I."/>
            <person name="Sobecky P.A."/>
            <person name="Martinez R.J."/>
            <person name="Woyke T."/>
        </authorList>
    </citation>
    <scope>NUCLEOTIDE SEQUENCE [LARGE SCALE GENOMIC DNA]</scope>
    <source>
        <strain evidence="2">Y9602</strain>
    </source>
</reference>
<sequence length="134" mass="15210">MRVSLKYVVNAVIIKTILIVALMDNFDITIEIVDTGQILIGENLAKEQTDRGNAAQQELQAIIFLHVVRYAADNKKPAQENGLFIHQCLMKLHMGDFLRIQRFMNSRFQFVDFKLRHVTVGAHFTHVIFVGAAG</sequence>
<protein>
    <submittedName>
        <fullName evidence="1">Uncharacterized protein</fullName>
    </submittedName>
</protein>
<proteinExistence type="predicted"/>
<gene>
    <name evidence="1" type="ordered locus">Rahaq_1866</name>
</gene>
<dbReference type="HOGENOM" id="CLU_1894489_0_0_6"/>
<reference evidence="1 2" key="2">
    <citation type="journal article" date="2012" name="J. Bacteriol.">
        <title>Complete Genome Sequence of Rahnella sp. Strain Y9602, a Gammaproteobacterium Isolate from Metal- and Radionuclide-Contaminated Soil.</title>
        <authorList>
            <person name="Martinez R.J."/>
            <person name="Bruce D."/>
            <person name="Detter C."/>
            <person name="Goodwin L.A."/>
            <person name="Han J."/>
            <person name="Han C.S."/>
            <person name="Held B."/>
            <person name="Land M.L."/>
            <person name="Mikhailova N."/>
            <person name="Nolan M."/>
            <person name="Pennacchio L."/>
            <person name="Pitluck S."/>
            <person name="Tapia R."/>
            <person name="Woyke T."/>
            <person name="Sobecky P.A."/>
        </authorList>
    </citation>
    <scope>NUCLEOTIDE SEQUENCE [LARGE SCALE GENOMIC DNA]</scope>
    <source>
        <strain evidence="1 2">Y9602</strain>
    </source>
</reference>
<dbReference type="Proteomes" id="UP000007257">
    <property type="component" value="Chromosome"/>
</dbReference>
<dbReference type="AlphaFoldDB" id="A0A0H3F979"/>
<evidence type="ECO:0000313" key="1">
    <source>
        <dbReference type="EMBL" id="ADW73484.1"/>
    </source>
</evidence>
<organism evidence="1 2">
    <name type="scientific">Rahnella sp. (strain Y9602)</name>
    <dbReference type="NCBI Taxonomy" id="2703885"/>
    <lineage>
        <taxon>Bacteria</taxon>
        <taxon>Pseudomonadati</taxon>
        <taxon>Pseudomonadota</taxon>
        <taxon>Gammaproteobacteria</taxon>
        <taxon>Enterobacterales</taxon>
        <taxon>Yersiniaceae</taxon>
        <taxon>Rahnella</taxon>
    </lineage>
</organism>